<dbReference type="EMBL" id="LGSR01000013">
    <property type="protein sequence ID" value="KOS20987.1"/>
    <property type="molecule type" value="Genomic_DNA"/>
</dbReference>
<dbReference type="Proteomes" id="UP000053831">
    <property type="component" value="Unassembled WGS sequence"/>
</dbReference>
<accession>A0A0M8N147</accession>
<reference evidence="1 2" key="1">
    <citation type="submission" date="2015-07" db="EMBL/GenBank/DDBJ databases">
        <title>The genome of the fungus Escovopsis weberi, a specialized disease agent of ant agriculture.</title>
        <authorList>
            <person name="de Man T.J."/>
            <person name="Stajich J.E."/>
            <person name="Kubicek C.P."/>
            <person name="Chenthamara K."/>
            <person name="Atanasova L."/>
            <person name="Druzhinina I.S."/>
            <person name="Birnbaum S."/>
            <person name="Barribeau S.M."/>
            <person name="Teiling C."/>
            <person name="Suen G."/>
            <person name="Currie C."/>
            <person name="Gerardo N.M."/>
        </authorList>
    </citation>
    <scope>NUCLEOTIDE SEQUENCE [LARGE SCALE GENOMIC DNA]</scope>
</reference>
<protein>
    <recommendedName>
        <fullName evidence="3">Retrotransposon gag domain-containing protein</fullName>
    </recommendedName>
</protein>
<proteinExistence type="predicted"/>
<name>A0A0M8N147_ESCWE</name>
<evidence type="ECO:0008006" key="3">
    <source>
        <dbReference type="Google" id="ProtNLM"/>
    </source>
</evidence>
<dbReference type="AlphaFoldDB" id="A0A0M8N147"/>
<dbReference type="OrthoDB" id="5445920at2759"/>
<gene>
    <name evidence="1" type="ORF">ESCO_004323</name>
</gene>
<sequence>MATGLFSAIEVPEFTDARQYWSWRSAFRRFTNSVSVAPASVPLALNRILSRFTGNLAEVGQRWDVNALAANQDWPAALARFIQELDDRFLDPEFLRDCAKSFQTFRPSPGMTPQAFFMELENRHLNYNEAAALAAPARPAIS</sequence>
<evidence type="ECO:0000313" key="1">
    <source>
        <dbReference type="EMBL" id="KOS20987.1"/>
    </source>
</evidence>
<comment type="caution">
    <text evidence="1">The sequence shown here is derived from an EMBL/GenBank/DDBJ whole genome shotgun (WGS) entry which is preliminary data.</text>
</comment>
<evidence type="ECO:0000313" key="2">
    <source>
        <dbReference type="Proteomes" id="UP000053831"/>
    </source>
</evidence>
<organism evidence="1 2">
    <name type="scientific">Escovopsis weberi</name>
    <dbReference type="NCBI Taxonomy" id="150374"/>
    <lineage>
        <taxon>Eukaryota</taxon>
        <taxon>Fungi</taxon>
        <taxon>Dikarya</taxon>
        <taxon>Ascomycota</taxon>
        <taxon>Pezizomycotina</taxon>
        <taxon>Sordariomycetes</taxon>
        <taxon>Hypocreomycetidae</taxon>
        <taxon>Hypocreales</taxon>
        <taxon>Hypocreaceae</taxon>
        <taxon>Escovopsis</taxon>
    </lineage>
</organism>
<keyword evidence="2" id="KW-1185">Reference proteome</keyword>